<sequence length="90" mass="10340">MHLNEEYEARYSDLNNAETQTKVAEISAKVDESMENSELADTYLGNNVTQLRLSSLEVSAIIRQDVSEYFAADTYVQIWKGNETEYHVCR</sequence>
<accession>A0AA36FIT8</accession>
<dbReference type="EMBL" id="OX597837">
    <property type="protein sequence ID" value="CAI9740435.1"/>
    <property type="molecule type" value="Genomic_DNA"/>
</dbReference>
<protein>
    <submittedName>
        <fullName evidence="1">Uncharacterized protein</fullName>
    </submittedName>
</protein>
<dbReference type="AlphaFoldDB" id="A0AA36FIT8"/>
<organism evidence="1 2">
    <name type="scientific">Octopus vulgaris</name>
    <name type="common">Common octopus</name>
    <dbReference type="NCBI Taxonomy" id="6645"/>
    <lineage>
        <taxon>Eukaryota</taxon>
        <taxon>Metazoa</taxon>
        <taxon>Spiralia</taxon>
        <taxon>Lophotrochozoa</taxon>
        <taxon>Mollusca</taxon>
        <taxon>Cephalopoda</taxon>
        <taxon>Coleoidea</taxon>
        <taxon>Octopodiformes</taxon>
        <taxon>Octopoda</taxon>
        <taxon>Incirrata</taxon>
        <taxon>Octopodidae</taxon>
        <taxon>Octopus</taxon>
    </lineage>
</organism>
<proteinExistence type="predicted"/>
<dbReference type="Proteomes" id="UP001162480">
    <property type="component" value="Chromosome 24"/>
</dbReference>
<gene>
    <name evidence="1" type="ORF">OCTVUL_1B015567</name>
</gene>
<reference evidence="1" key="1">
    <citation type="submission" date="2023-08" db="EMBL/GenBank/DDBJ databases">
        <authorList>
            <person name="Alioto T."/>
            <person name="Alioto T."/>
            <person name="Gomez Garrido J."/>
        </authorList>
    </citation>
    <scope>NUCLEOTIDE SEQUENCE</scope>
</reference>
<evidence type="ECO:0000313" key="1">
    <source>
        <dbReference type="EMBL" id="CAI9740435.1"/>
    </source>
</evidence>
<name>A0AA36FIT8_OCTVU</name>
<evidence type="ECO:0000313" key="2">
    <source>
        <dbReference type="Proteomes" id="UP001162480"/>
    </source>
</evidence>
<keyword evidence="2" id="KW-1185">Reference proteome</keyword>